<gene>
    <name evidence="5" type="ORF">QUW44_07550</name>
</gene>
<dbReference type="InterPro" id="IPR005119">
    <property type="entry name" value="LysR_subst-bd"/>
</dbReference>
<dbReference type="PANTHER" id="PTHR30419:SF25">
    <property type="entry name" value="HTH-TYPE TRANSCRIPTIONAL REGULATOR YTLI"/>
    <property type="match status" value="1"/>
</dbReference>
<comment type="caution">
    <text evidence="5">The sequence shown here is derived from an EMBL/GenBank/DDBJ whole genome shotgun (WGS) entry which is preliminary data.</text>
</comment>
<evidence type="ECO:0000256" key="1">
    <source>
        <dbReference type="ARBA" id="ARBA00023015"/>
    </source>
</evidence>
<dbReference type="InterPro" id="IPR050950">
    <property type="entry name" value="HTH-type_LysR_regulators"/>
</dbReference>
<evidence type="ECO:0000256" key="3">
    <source>
        <dbReference type="ARBA" id="ARBA00023163"/>
    </source>
</evidence>
<keyword evidence="3" id="KW-0804">Transcription</keyword>
<evidence type="ECO:0000259" key="4">
    <source>
        <dbReference type="PROSITE" id="PS50931"/>
    </source>
</evidence>
<dbReference type="PANTHER" id="PTHR30419">
    <property type="entry name" value="HTH-TYPE TRANSCRIPTIONAL REGULATOR YBHD"/>
    <property type="match status" value="1"/>
</dbReference>
<name>A0ABT7V122_9LACO</name>
<feature type="domain" description="HTH lysR-type" evidence="4">
    <location>
        <begin position="1"/>
        <end position="60"/>
    </location>
</feature>
<reference evidence="5 6" key="2">
    <citation type="submission" date="2023-06" db="EMBL/GenBank/DDBJ databases">
        <authorList>
            <person name="Zeman M."/>
            <person name="Kubasova T."/>
            <person name="Jahodarova E."/>
            <person name="Nykrynova M."/>
            <person name="Rychlik I."/>
        </authorList>
    </citation>
    <scope>NUCLEOTIDE SEQUENCE [LARGE SCALE GENOMIC DNA]</scope>
    <source>
        <strain evidence="5 6">161_Gplus</strain>
    </source>
</reference>
<sequence>MNTRDLQYFVALVKFKNYTQVAKQFQVSQPTITQAIQRLEREFGAQLVRKDRVHRDEMITRSGRLLYENAQLINEKIELTHKEIRRANQKQIRFGMPPIIGRLYISKIVSEFSKDLLSRLKITSVGSHELLSQVRNGKIDIALLGSTAPINEPGVYADLISGRRFGVIVSTNNLLAKRDEVSFKELAGERFISFDQQYVHQAAFRAYCTYAQINPTVAMYRIPDISWIKELVRQNIGISLMARDAVANNEPGIKFVEITDPLPERFYISVATREGYVLSPDEQDFIDRLRRLHVEN</sequence>
<dbReference type="Proteomes" id="UP001529343">
    <property type="component" value="Unassembled WGS sequence"/>
</dbReference>
<evidence type="ECO:0000256" key="2">
    <source>
        <dbReference type="ARBA" id="ARBA00023125"/>
    </source>
</evidence>
<dbReference type="InterPro" id="IPR000847">
    <property type="entry name" value="LysR_HTH_N"/>
</dbReference>
<dbReference type="Pfam" id="PF00126">
    <property type="entry name" value="HTH_1"/>
    <property type="match status" value="1"/>
</dbReference>
<dbReference type="Pfam" id="PF03466">
    <property type="entry name" value="LysR_substrate"/>
    <property type="match status" value="1"/>
</dbReference>
<evidence type="ECO:0000313" key="5">
    <source>
        <dbReference type="EMBL" id="MDM8267002.1"/>
    </source>
</evidence>
<reference evidence="6" key="1">
    <citation type="submission" date="2023-06" db="EMBL/GenBank/DDBJ databases">
        <title>Identification and characterization of horizontal gene transfer across gut microbiota members of farm animals based on homology search.</title>
        <authorList>
            <person name="Zeman M."/>
            <person name="Kubasova T."/>
            <person name="Jahodarova E."/>
            <person name="Nykrynova M."/>
            <person name="Rychlik I."/>
        </authorList>
    </citation>
    <scope>NUCLEOTIDE SEQUENCE [LARGE SCALE GENOMIC DNA]</scope>
    <source>
        <strain evidence="6">161_Gplus</strain>
    </source>
</reference>
<protein>
    <submittedName>
        <fullName evidence="5">LysR family transcriptional regulator</fullName>
    </submittedName>
</protein>
<evidence type="ECO:0000313" key="6">
    <source>
        <dbReference type="Proteomes" id="UP001529343"/>
    </source>
</evidence>
<dbReference type="RefSeq" id="WP_283594554.1">
    <property type="nucleotide sequence ID" value="NZ_JAUDDW010000031.1"/>
</dbReference>
<keyword evidence="1" id="KW-0805">Transcription regulation</keyword>
<organism evidence="5 6">
    <name type="scientific">Limosilactobacillus pontis</name>
    <dbReference type="NCBI Taxonomy" id="35787"/>
    <lineage>
        <taxon>Bacteria</taxon>
        <taxon>Bacillati</taxon>
        <taxon>Bacillota</taxon>
        <taxon>Bacilli</taxon>
        <taxon>Lactobacillales</taxon>
        <taxon>Lactobacillaceae</taxon>
        <taxon>Limosilactobacillus</taxon>
    </lineage>
</organism>
<dbReference type="PROSITE" id="PS50931">
    <property type="entry name" value="HTH_LYSR"/>
    <property type="match status" value="1"/>
</dbReference>
<keyword evidence="2" id="KW-0238">DNA-binding</keyword>
<dbReference type="EMBL" id="JAUDDW010000031">
    <property type="protein sequence ID" value="MDM8267002.1"/>
    <property type="molecule type" value="Genomic_DNA"/>
</dbReference>
<accession>A0ABT7V122</accession>
<proteinExistence type="predicted"/>
<keyword evidence="6" id="KW-1185">Reference proteome</keyword>